<name>A0A933GLL2_UNCTE</name>
<evidence type="ECO:0008006" key="4">
    <source>
        <dbReference type="Google" id="ProtNLM"/>
    </source>
</evidence>
<evidence type="ECO:0000313" key="3">
    <source>
        <dbReference type="Proteomes" id="UP000772181"/>
    </source>
</evidence>
<feature type="coiled-coil region" evidence="1">
    <location>
        <begin position="63"/>
        <end position="105"/>
    </location>
</feature>
<organism evidence="2 3">
    <name type="scientific">Tectimicrobiota bacterium</name>
    <dbReference type="NCBI Taxonomy" id="2528274"/>
    <lineage>
        <taxon>Bacteria</taxon>
        <taxon>Pseudomonadati</taxon>
        <taxon>Nitrospinota/Tectimicrobiota group</taxon>
        <taxon>Candidatus Tectimicrobiota</taxon>
    </lineage>
</organism>
<feature type="non-terminal residue" evidence="2">
    <location>
        <position position="1"/>
    </location>
</feature>
<protein>
    <recommendedName>
        <fullName evidence="4">NERD domain-containing protein</fullName>
    </recommendedName>
</protein>
<gene>
    <name evidence="2" type="ORF">HY730_07130</name>
</gene>
<dbReference type="Proteomes" id="UP000772181">
    <property type="component" value="Unassembled WGS sequence"/>
</dbReference>
<accession>A0A933GLL2</accession>
<dbReference type="AlphaFoldDB" id="A0A933GLL2"/>
<keyword evidence="1" id="KW-0175">Coiled coil</keyword>
<evidence type="ECO:0000256" key="1">
    <source>
        <dbReference type="SAM" id="Coils"/>
    </source>
</evidence>
<evidence type="ECO:0000313" key="2">
    <source>
        <dbReference type="EMBL" id="MBI4596136.1"/>
    </source>
</evidence>
<reference evidence="2" key="1">
    <citation type="submission" date="2020-07" db="EMBL/GenBank/DDBJ databases">
        <title>Huge and variable diversity of episymbiotic CPR bacteria and DPANN archaea in groundwater ecosystems.</title>
        <authorList>
            <person name="He C.Y."/>
            <person name="Keren R."/>
            <person name="Whittaker M."/>
            <person name="Farag I.F."/>
            <person name="Doudna J."/>
            <person name="Cate J.H.D."/>
            <person name="Banfield J.F."/>
        </authorList>
    </citation>
    <scope>NUCLEOTIDE SEQUENCE</scope>
    <source>
        <strain evidence="2">NC_groundwater_1482_Ag_S-0.65um_47_24</strain>
    </source>
</reference>
<proteinExistence type="predicted"/>
<comment type="caution">
    <text evidence="2">The sequence shown here is derived from an EMBL/GenBank/DDBJ whole genome shotgun (WGS) entry which is preliminary data.</text>
</comment>
<sequence>GKDCEVENVIHLAKNDSLYVRGESYPHQLRKVAHDIWAQHDEWFTQNLGFTISDALSISESIVDEYNRRINDEKQSYKERAREYVEKLIKNGEATEDERNDLETSVGCYNYFGNSDVISSFTLDELIHFSGFSKEVCERYLKRLSQEFGYRNQKYPDTFINPHLAPWDYNTLYERPIVAHNNKYFIPIISLLNEVFLHTFYYDLIADNEYWKTVGEKKYGAWLEQKTAEFLKRIFPHSEVFLNPEYHGGNELCDVLVLHDRNIFIVQCKAKRLRYDSKIGKDSQLIRDDLNKAVKESFDQGIRARDYFSKNQPAKIEVNQGNIKVDSKQISDIFLLSVTLGSYPHLITRLANINPAIGLFSDNQYPWAISLFDLGVVTELIESPAMFIHYAKRRLAVERTKFDILADEVDLLGFYFSQGLYFETEEFKNLNALSLSGFSNDIDRYIFEKHELGKNPQKPKQKMPPKFKEYIKAIEGFDSSYKTDCAVRLFNLDYKTRELFVNAVDRTKEKTRGDNGLHSFSTVMENNSLGFSFISLNTNGDLEELFKQVLIFATLKKYVTKCKEWVGLGWDSNGKQVVDVAIFLSFDWQEDPAIAQIAKDNLKPGEMINIGN</sequence>
<dbReference type="EMBL" id="JACQWF010000319">
    <property type="protein sequence ID" value="MBI4596136.1"/>
    <property type="molecule type" value="Genomic_DNA"/>
</dbReference>